<dbReference type="Proteomes" id="UP000185478">
    <property type="component" value="Chromosome"/>
</dbReference>
<protein>
    <submittedName>
        <fullName evidence="1">Uncharacterized protein</fullName>
    </submittedName>
</protein>
<reference evidence="1 2" key="1">
    <citation type="submission" date="2014-08" db="EMBL/GenBank/DDBJ databases">
        <title>Complete genome sequence of Corynebacterium aquilae S-613T(T) (=DSM 44791(T)), isolated from the choana of a healthy golden eagle.</title>
        <authorList>
            <person name="Ruckert C."/>
            <person name="Albersmeier A."/>
            <person name="Winkler A."/>
            <person name="Kalinowski J."/>
        </authorList>
    </citation>
    <scope>NUCLEOTIDE SEQUENCE [LARGE SCALE GENOMIC DNA]</scope>
    <source>
        <strain evidence="1 2">S-613</strain>
    </source>
</reference>
<evidence type="ECO:0000313" key="1">
    <source>
        <dbReference type="EMBL" id="APT84148.1"/>
    </source>
</evidence>
<gene>
    <name evidence="1" type="ORF">CAQU_02645</name>
</gene>
<name>A0A1L7CE97_9CORY</name>
<dbReference type="EMBL" id="CP009245">
    <property type="protein sequence ID" value="APT84148.1"/>
    <property type="molecule type" value="Genomic_DNA"/>
</dbReference>
<dbReference type="STRING" id="1431546.CAQU_02645"/>
<dbReference type="OrthoDB" id="2061990at2"/>
<dbReference type="AlphaFoldDB" id="A0A1L7CE97"/>
<keyword evidence="2" id="KW-1185">Reference proteome</keyword>
<sequence>MEPMEINGGRFYVRPLHDDDRIDDRPALSVVFDQPVEQLADTVATARADWAANTRLTWAVCEQTSVELLALAELVLPAGFVAPEERDSDYVPPSEPACLCVSPAGDTERVLPNDPVLTPKTVGDAAKEGRETVRRWAEGFLEVPVEDDICKK</sequence>
<proteinExistence type="predicted"/>
<dbReference type="KEGG" id="caqu:CAQU_02645"/>
<evidence type="ECO:0000313" key="2">
    <source>
        <dbReference type="Proteomes" id="UP000185478"/>
    </source>
</evidence>
<dbReference type="RefSeq" id="WP_075724949.1">
    <property type="nucleotide sequence ID" value="NZ_CP009245.1"/>
</dbReference>
<organism evidence="1 2">
    <name type="scientific">Corynebacterium aquilae DSM 44791</name>
    <dbReference type="NCBI Taxonomy" id="1431546"/>
    <lineage>
        <taxon>Bacteria</taxon>
        <taxon>Bacillati</taxon>
        <taxon>Actinomycetota</taxon>
        <taxon>Actinomycetes</taxon>
        <taxon>Mycobacteriales</taxon>
        <taxon>Corynebacteriaceae</taxon>
        <taxon>Corynebacterium</taxon>
    </lineage>
</organism>
<accession>A0A1L7CE97</accession>